<dbReference type="Pfam" id="PF13403">
    <property type="entry name" value="Hint_2"/>
    <property type="match status" value="1"/>
</dbReference>
<name>A0ABP9KSF3_9RHOB</name>
<dbReference type="SUPFAM" id="SSF51294">
    <property type="entry name" value="Hedgehog/intein (Hint) domain"/>
    <property type="match status" value="1"/>
</dbReference>
<dbReference type="Gene3D" id="2.170.16.10">
    <property type="entry name" value="Hedgehog/Intein (Hint) domain"/>
    <property type="match status" value="1"/>
</dbReference>
<evidence type="ECO:0000313" key="3">
    <source>
        <dbReference type="Proteomes" id="UP001499910"/>
    </source>
</evidence>
<dbReference type="RefSeq" id="WP_259547162.1">
    <property type="nucleotide sequence ID" value="NZ_BAABHW010000001.1"/>
</dbReference>
<dbReference type="InterPro" id="IPR036844">
    <property type="entry name" value="Hint_dom_sf"/>
</dbReference>
<proteinExistence type="predicted"/>
<dbReference type="EMBL" id="BAABHW010000001">
    <property type="protein sequence ID" value="GAA5065011.1"/>
    <property type="molecule type" value="Genomic_DNA"/>
</dbReference>
<keyword evidence="3" id="KW-1185">Reference proteome</keyword>
<evidence type="ECO:0000313" key="2">
    <source>
        <dbReference type="EMBL" id="GAA5065011.1"/>
    </source>
</evidence>
<sequence length="341" mass="36734">MANINVTSNGSVVTGDNDIINLNISGGGDVTITADPGDDVDFFKIKFLDDTEADSVTVDLSTFSQDGLRIDILQYDPNDSIGFIGGFDFYVDPDNVDEIHFSYIGADGNTYTGVIRAMDGGEKDFTDPFQPITVICFADGTLIDTPEGPVPVETLRPGDMVMTRDSGALPLRWVGRRELSADVLRTQPGLCPIEVARDTFGPGQPSRDLVLSPNHRLMLSDWRVEMLFGEFDVLAAVRMLKDCPGITPAKAPKGIAYNHLLFDRHEIVVANGMPCESLFPGPEALGALDDCALSEIRAIFPEAIDETVDVGPPARRILRAFEAHALASAMISGRTVASVAA</sequence>
<evidence type="ECO:0000259" key="1">
    <source>
        <dbReference type="Pfam" id="PF13403"/>
    </source>
</evidence>
<feature type="domain" description="Hedgehog/Intein (Hint)" evidence="1">
    <location>
        <begin position="135"/>
        <end position="281"/>
    </location>
</feature>
<accession>A0ABP9KSF3</accession>
<dbReference type="Proteomes" id="UP001499910">
    <property type="component" value="Unassembled WGS sequence"/>
</dbReference>
<organism evidence="2 3">
    <name type="scientific">[Roseibacterium] beibuensis</name>
    <dbReference type="NCBI Taxonomy" id="1193142"/>
    <lineage>
        <taxon>Bacteria</taxon>
        <taxon>Pseudomonadati</taxon>
        <taxon>Pseudomonadota</taxon>
        <taxon>Alphaproteobacteria</taxon>
        <taxon>Rhodobacterales</taxon>
        <taxon>Roseobacteraceae</taxon>
        <taxon>Roseicyclus</taxon>
    </lineage>
</organism>
<reference evidence="3" key="1">
    <citation type="journal article" date="2019" name="Int. J. Syst. Evol. Microbiol.">
        <title>The Global Catalogue of Microorganisms (GCM) 10K type strain sequencing project: providing services to taxonomists for standard genome sequencing and annotation.</title>
        <authorList>
            <consortium name="The Broad Institute Genomics Platform"/>
            <consortium name="The Broad Institute Genome Sequencing Center for Infectious Disease"/>
            <person name="Wu L."/>
            <person name="Ma J."/>
        </authorList>
    </citation>
    <scope>NUCLEOTIDE SEQUENCE [LARGE SCALE GENOMIC DNA]</scope>
    <source>
        <strain evidence="3">JCM 18015</strain>
    </source>
</reference>
<dbReference type="InterPro" id="IPR028992">
    <property type="entry name" value="Hedgehog/Intein_dom"/>
</dbReference>
<comment type="caution">
    <text evidence="2">The sequence shown here is derived from an EMBL/GenBank/DDBJ whole genome shotgun (WGS) entry which is preliminary data.</text>
</comment>
<protein>
    <recommendedName>
        <fullName evidence="1">Hedgehog/Intein (Hint) domain-containing protein</fullName>
    </recommendedName>
</protein>
<gene>
    <name evidence="2" type="ORF">GCM10023209_02090</name>
</gene>